<organism evidence="1 2">
    <name type="scientific">Malus baccata</name>
    <name type="common">Siberian crab apple</name>
    <name type="synonym">Pyrus baccata</name>
    <dbReference type="NCBI Taxonomy" id="106549"/>
    <lineage>
        <taxon>Eukaryota</taxon>
        <taxon>Viridiplantae</taxon>
        <taxon>Streptophyta</taxon>
        <taxon>Embryophyta</taxon>
        <taxon>Tracheophyta</taxon>
        <taxon>Spermatophyta</taxon>
        <taxon>Magnoliopsida</taxon>
        <taxon>eudicotyledons</taxon>
        <taxon>Gunneridae</taxon>
        <taxon>Pentapetalae</taxon>
        <taxon>rosids</taxon>
        <taxon>fabids</taxon>
        <taxon>Rosales</taxon>
        <taxon>Rosaceae</taxon>
        <taxon>Amygdaloideae</taxon>
        <taxon>Maleae</taxon>
        <taxon>Malus</taxon>
    </lineage>
</organism>
<evidence type="ECO:0000313" key="1">
    <source>
        <dbReference type="EMBL" id="TQD96222.1"/>
    </source>
</evidence>
<keyword evidence="2" id="KW-1185">Reference proteome</keyword>
<dbReference type="Proteomes" id="UP000315295">
    <property type="component" value="Unassembled WGS sequence"/>
</dbReference>
<dbReference type="EMBL" id="VIEB01000295">
    <property type="protein sequence ID" value="TQD96222.1"/>
    <property type="molecule type" value="Genomic_DNA"/>
</dbReference>
<protein>
    <submittedName>
        <fullName evidence="1">Uncharacterized protein</fullName>
    </submittedName>
</protein>
<proteinExistence type="predicted"/>
<evidence type="ECO:0000313" key="2">
    <source>
        <dbReference type="Proteomes" id="UP000315295"/>
    </source>
</evidence>
<gene>
    <name evidence="1" type="ORF">C1H46_018131</name>
</gene>
<dbReference type="AlphaFoldDB" id="A0A540MCB9"/>
<accession>A0A540MCB9</accession>
<sequence length="133" mass="14170">MVRIEMQLNLSPFGSVLANPFVFNGHLSDATESFGVSFLVPFLLFQGGAMDLSKVGEKILSSVRCARSLGLLPSASDRPEVPTQDAAAAAVAYAIAGLPPHQRFSLSSSSEELSSIWKQTSWSKSGGDRGRIL</sequence>
<comment type="caution">
    <text evidence="1">The sequence shown here is derived from an EMBL/GenBank/DDBJ whole genome shotgun (WGS) entry which is preliminary data.</text>
</comment>
<reference evidence="1 2" key="1">
    <citation type="journal article" date="2019" name="G3 (Bethesda)">
        <title>Sequencing of a Wild Apple (Malus baccata) Genome Unravels the Differences Between Cultivated and Wild Apple Species Regarding Disease Resistance and Cold Tolerance.</title>
        <authorList>
            <person name="Chen X."/>
        </authorList>
    </citation>
    <scope>NUCLEOTIDE SEQUENCE [LARGE SCALE GENOMIC DNA]</scope>
    <source>
        <strain evidence="2">cv. Shandingzi</strain>
        <tissue evidence="1">Leaves</tissue>
    </source>
</reference>
<dbReference type="STRING" id="106549.A0A540MCB9"/>
<name>A0A540MCB9_MALBA</name>